<evidence type="ECO:0000313" key="3">
    <source>
        <dbReference type="Proteomes" id="UP001595478"/>
    </source>
</evidence>
<dbReference type="RefSeq" id="WP_376921084.1">
    <property type="nucleotide sequence ID" value="NZ_JBHRSW010000043.1"/>
</dbReference>
<name>A0ABV7FRL8_9ALTE</name>
<dbReference type="EMBL" id="JBHRSW010000043">
    <property type="protein sequence ID" value="MFC3122958.1"/>
    <property type="molecule type" value="Genomic_DNA"/>
</dbReference>
<dbReference type="PIRSF" id="PIRSF019169">
    <property type="entry name" value="PilM"/>
    <property type="match status" value="1"/>
</dbReference>
<feature type="domain" description="SHS2" evidence="1">
    <location>
        <begin position="12"/>
        <end position="179"/>
    </location>
</feature>
<reference evidence="3" key="1">
    <citation type="journal article" date="2019" name="Int. J. Syst. Evol. Microbiol.">
        <title>The Global Catalogue of Microorganisms (GCM) 10K type strain sequencing project: providing services to taxonomists for standard genome sequencing and annotation.</title>
        <authorList>
            <consortium name="The Broad Institute Genomics Platform"/>
            <consortium name="The Broad Institute Genome Sequencing Center for Infectious Disease"/>
            <person name="Wu L."/>
            <person name="Ma J."/>
        </authorList>
    </citation>
    <scope>NUCLEOTIDE SEQUENCE [LARGE SCALE GENOMIC DNA]</scope>
    <source>
        <strain evidence="3">KCTC 52473</strain>
    </source>
</reference>
<evidence type="ECO:0000313" key="2">
    <source>
        <dbReference type="EMBL" id="MFC3122958.1"/>
    </source>
</evidence>
<dbReference type="PANTHER" id="PTHR32432">
    <property type="entry name" value="CELL DIVISION PROTEIN FTSA-RELATED"/>
    <property type="match status" value="1"/>
</dbReference>
<dbReference type="SMART" id="SM00842">
    <property type="entry name" value="FtsA"/>
    <property type="match status" value="1"/>
</dbReference>
<organism evidence="2 3">
    <name type="scientific">Agaribacter flavus</name>
    <dbReference type="NCBI Taxonomy" id="1902781"/>
    <lineage>
        <taxon>Bacteria</taxon>
        <taxon>Pseudomonadati</taxon>
        <taxon>Pseudomonadota</taxon>
        <taxon>Gammaproteobacteria</taxon>
        <taxon>Alteromonadales</taxon>
        <taxon>Alteromonadaceae</taxon>
        <taxon>Agaribacter</taxon>
    </lineage>
</organism>
<dbReference type="NCBIfam" id="TIGR01175">
    <property type="entry name" value="pilM"/>
    <property type="match status" value="1"/>
</dbReference>
<accession>A0ABV7FRL8</accession>
<dbReference type="Pfam" id="PF11104">
    <property type="entry name" value="PilM_2"/>
    <property type="match status" value="1"/>
</dbReference>
<dbReference type="InterPro" id="IPR005883">
    <property type="entry name" value="PilM"/>
</dbReference>
<protein>
    <submittedName>
        <fullName evidence="2">Type IV pilus assembly protein PilM</fullName>
    </submittedName>
</protein>
<comment type="caution">
    <text evidence="2">The sequence shown here is derived from an EMBL/GenBank/DDBJ whole genome shotgun (WGS) entry which is preliminary data.</text>
</comment>
<dbReference type="Gene3D" id="3.30.1490.300">
    <property type="match status" value="1"/>
</dbReference>
<dbReference type="CDD" id="cd24049">
    <property type="entry name" value="ASKHA_NBD_PilM"/>
    <property type="match status" value="1"/>
</dbReference>
<evidence type="ECO:0000259" key="1">
    <source>
        <dbReference type="SMART" id="SM00842"/>
    </source>
</evidence>
<keyword evidence="3" id="KW-1185">Reference proteome</keyword>
<dbReference type="Gene3D" id="3.30.420.40">
    <property type="match status" value="2"/>
</dbReference>
<dbReference type="PANTHER" id="PTHR32432:SF3">
    <property type="entry name" value="ETHANOLAMINE UTILIZATION PROTEIN EUTJ"/>
    <property type="match status" value="1"/>
</dbReference>
<dbReference type="InterPro" id="IPR003494">
    <property type="entry name" value="SHS2_FtsA"/>
</dbReference>
<dbReference type="SUPFAM" id="SSF53067">
    <property type="entry name" value="Actin-like ATPase domain"/>
    <property type="match status" value="2"/>
</dbReference>
<dbReference type="Proteomes" id="UP001595478">
    <property type="component" value="Unassembled WGS sequence"/>
</dbReference>
<dbReference type="InterPro" id="IPR043129">
    <property type="entry name" value="ATPase_NBD"/>
</dbReference>
<dbReference type="InterPro" id="IPR050696">
    <property type="entry name" value="FtsA/MreB"/>
</dbReference>
<proteinExistence type="predicted"/>
<sequence>MKSLFRKKANTIIGLDIGTKFIKAVCLDISDTLPKVLSFSSEPIHGMAFAEREIKDFEAISKSLKKVSLSLKAKTKEASIAVAGTSVISKLVFMDPDQSDFELETQIELEADSLIPYPLEEVYLDFEQLRPSQAHPGKVEVLLSAAPKDLVDSRITVVREAPFDPVIVDIESNALADAVLTFYPLESDELTVSVNMGAALMQLCVIENNEVIYIKEHSFGVNSYIQDLALIHAIDTQEVERQIADGSAPDEWFKDSLSTFIGGMQQQIQRALQMFVATSHKSMPSKFLLSGGAANLPNIAEELSNDMGMQVDIFNPFKNMTFDAKVNETELMNIAPQFAVAAGLATRRLAQWHK</sequence>
<gene>
    <name evidence="2" type="primary">pilM</name>
    <name evidence="2" type="ORF">ACFOHL_15140</name>
</gene>